<dbReference type="Proteomes" id="UP000199036">
    <property type="component" value="Unassembled WGS sequence"/>
</dbReference>
<evidence type="ECO:0000259" key="1">
    <source>
        <dbReference type="Pfam" id="PF11396"/>
    </source>
</evidence>
<reference evidence="3" key="1">
    <citation type="submission" date="2016-10" db="EMBL/GenBank/DDBJ databases">
        <authorList>
            <person name="Varghese N."/>
            <person name="Submissions S."/>
        </authorList>
    </citation>
    <scope>NUCLEOTIDE SEQUENCE [LARGE SCALE GENOMIC DNA]</scope>
    <source>
        <strain evidence="3">DS-12</strain>
    </source>
</reference>
<keyword evidence="3" id="KW-1185">Reference proteome</keyword>
<evidence type="ECO:0000313" key="2">
    <source>
        <dbReference type="EMBL" id="SFO01941.1"/>
    </source>
</evidence>
<evidence type="ECO:0000313" key="3">
    <source>
        <dbReference type="Proteomes" id="UP000199036"/>
    </source>
</evidence>
<dbReference type="Pfam" id="PF11396">
    <property type="entry name" value="PepSY_like"/>
    <property type="match status" value="1"/>
</dbReference>
<accession>A0A1I5DT44</accession>
<dbReference type="EMBL" id="FOVI01000017">
    <property type="protein sequence ID" value="SFO01941.1"/>
    <property type="molecule type" value="Genomic_DNA"/>
</dbReference>
<name>A0A1I5DT44_9FLAO</name>
<dbReference type="OrthoDB" id="1121502at2"/>
<dbReference type="STRING" id="913024.SAMN05421741_1173"/>
<dbReference type="InterPro" id="IPR021533">
    <property type="entry name" value="PepSY-like"/>
</dbReference>
<gene>
    <name evidence="2" type="ORF">SAMN05421741_1173</name>
</gene>
<organism evidence="2 3">
    <name type="scientific">Paenimyroides ummariense</name>
    <dbReference type="NCBI Taxonomy" id="913024"/>
    <lineage>
        <taxon>Bacteria</taxon>
        <taxon>Pseudomonadati</taxon>
        <taxon>Bacteroidota</taxon>
        <taxon>Flavobacteriia</taxon>
        <taxon>Flavobacteriales</taxon>
        <taxon>Flavobacteriaceae</taxon>
        <taxon>Paenimyroides</taxon>
    </lineage>
</organism>
<sequence length="149" mass="17225">MKRFYLTALFVSVFIGKKAAAQDLNYNEVPSVIINSFNKTFPKAFDAEWELDGGYYKAEFEIGVFGTDHDIWYDKKGRLIKHTEEISKNELPKNILKMINSGFIGFRIDDVKRITEYGKTTYTMELKSFTEEWKAAFDHNGNLLSKVAD</sequence>
<dbReference type="SUPFAM" id="SSF160574">
    <property type="entry name" value="BT0923-like"/>
    <property type="match status" value="1"/>
</dbReference>
<dbReference type="AlphaFoldDB" id="A0A1I5DT44"/>
<protein>
    <submittedName>
        <fullName evidence="2">Putative beta-lactamase-inhibitor-like, PepSY-like</fullName>
    </submittedName>
</protein>
<feature type="domain" description="Putative beta-lactamase-inhibitor-like PepSY-like" evidence="1">
    <location>
        <begin position="55"/>
        <end position="144"/>
    </location>
</feature>
<dbReference type="Gene3D" id="3.10.450.360">
    <property type="match status" value="1"/>
</dbReference>
<dbReference type="RefSeq" id="WP_091524527.1">
    <property type="nucleotide sequence ID" value="NZ_FOVI01000017.1"/>
</dbReference>
<proteinExistence type="predicted"/>